<keyword evidence="11" id="KW-1185">Reference proteome</keyword>
<organism evidence="10 12">
    <name type="scientific">Fluoribacter gormanii</name>
    <dbReference type="NCBI Taxonomy" id="464"/>
    <lineage>
        <taxon>Bacteria</taxon>
        <taxon>Pseudomonadati</taxon>
        <taxon>Pseudomonadota</taxon>
        <taxon>Gammaproteobacteria</taxon>
        <taxon>Legionellales</taxon>
        <taxon>Legionellaceae</taxon>
        <taxon>Fluoribacter</taxon>
    </lineage>
</organism>
<gene>
    <name evidence="10" type="ORF">NCTC11401_01357</name>
    <name evidence="9" type="ORF">SAMN05421777_10161</name>
</gene>
<sequence>MVGYDFQDDKYMSDEFEPYLKNKESNSGFSAWEYESIANNEAKVEINEEELFLAECERLKQEAIKKGYTEGMQQAQADIDEKRKQFLRWFDLLQNPVKLLDEQVTQEIIQTVIWLSQHCIGVELSVNPEQLKNLLNAIKLELPSLHANKIFAMHPDDVAWVKSEFGEKEIPGLQEILVADPLLSRGDFYLKGEHSELDGRVYTRLATLFTKYITQDNLIAPIKDQD</sequence>
<evidence type="ECO:0000313" key="10">
    <source>
        <dbReference type="EMBL" id="STO24544.1"/>
    </source>
</evidence>
<keyword evidence="10" id="KW-0969">Cilium</keyword>
<keyword evidence="10" id="KW-0966">Cell projection</keyword>
<proteinExistence type="inferred from homology"/>
<keyword evidence="7" id="KW-1006">Bacterial flagellum protein export</keyword>
<accession>A0A377GIX3</accession>
<keyword evidence="5" id="KW-1005">Bacterial flagellum biogenesis</keyword>
<feature type="domain" description="Flagellar assembly protein FliH/Type III secretion system HrpE" evidence="8">
    <location>
        <begin position="81"/>
        <end position="207"/>
    </location>
</feature>
<dbReference type="GO" id="GO:0015031">
    <property type="term" value="P:protein transport"/>
    <property type="evidence" value="ECO:0007669"/>
    <property type="project" value="UniProtKB-KW"/>
</dbReference>
<dbReference type="EMBL" id="UGGV01000001">
    <property type="protein sequence ID" value="STO24544.1"/>
    <property type="molecule type" value="Genomic_DNA"/>
</dbReference>
<comment type="similarity">
    <text evidence="2">Belongs to the FliH family.</text>
</comment>
<protein>
    <recommendedName>
        <fullName evidence="3">Flagellar assembly protein FliH</fullName>
    </recommendedName>
</protein>
<dbReference type="Proteomes" id="UP000186808">
    <property type="component" value="Unassembled WGS sequence"/>
</dbReference>
<keyword evidence="6" id="KW-0653">Protein transport</keyword>
<keyword evidence="10" id="KW-0282">Flagellum</keyword>
<evidence type="ECO:0000256" key="4">
    <source>
        <dbReference type="ARBA" id="ARBA00022448"/>
    </source>
</evidence>
<dbReference type="EMBL" id="FTNL01000001">
    <property type="protein sequence ID" value="SIQ44907.1"/>
    <property type="molecule type" value="Genomic_DNA"/>
</dbReference>
<reference evidence="10 12" key="2">
    <citation type="submission" date="2018-06" db="EMBL/GenBank/DDBJ databases">
        <authorList>
            <consortium name="Pathogen Informatics"/>
            <person name="Doyle S."/>
        </authorList>
    </citation>
    <scope>NUCLEOTIDE SEQUENCE [LARGE SCALE GENOMIC DNA]</scope>
    <source>
        <strain evidence="10 12">NCTC11401</strain>
    </source>
</reference>
<evidence type="ECO:0000256" key="3">
    <source>
        <dbReference type="ARBA" id="ARBA00016507"/>
    </source>
</evidence>
<evidence type="ECO:0000259" key="8">
    <source>
        <dbReference type="Pfam" id="PF02108"/>
    </source>
</evidence>
<name>A0A377GIX3_9GAMM</name>
<evidence type="ECO:0000256" key="1">
    <source>
        <dbReference type="ARBA" id="ARBA00003041"/>
    </source>
</evidence>
<dbReference type="InterPro" id="IPR018035">
    <property type="entry name" value="Flagellar_FliH/T3SS_HrpE"/>
</dbReference>
<dbReference type="GO" id="GO:0044781">
    <property type="term" value="P:bacterial-type flagellum organization"/>
    <property type="evidence" value="ECO:0007669"/>
    <property type="project" value="UniProtKB-KW"/>
</dbReference>
<dbReference type="PANTHER" id="PTHR34982">
    <property type="entry name" value="YOP PROTEINS TRANSLOCATION PROTEIN L"/>
    <property type="match status" value="1"/>
</dbReference>
<evidence type="ECO:0000313" key="11">
    <source>
        <dbReference type="Proteomes" id="UP000186808"/>
    </source>
</evidence>
<evidence type="ECO:0000313" key="12">
    <source>
        <dbReference type="Proteomes" id="UP000254374"/>
    </source>
</evidence>
<dbReference type="GO" id="GO:0005829">
    <property type="term" value="C:cytosol"/>
    <property type="evidence" value="ECO:0007669"/>
    <property type="project" value="TreeGrafter"/>
</dbReference>
<evidence type="ECO:0000313" key="9">
    <source>
        <dbReference type="EMBL" id="SIQ44907.1"/>
    </source>
</evidence>
<dbReference type="STRING" id="464.Lgor_1501"/>
<keyword evidence="4" id="KW-0813">Transport</keyword>
<comment type="function">
    <text evidence="1">Needed for flagellar regrowth and assembly.</text>
</comment>
<evidence type="ECO:0000256" key="7">
    <source>
        <dbReference type="ARBA" id="ARBA00023225"/>
    </source>
</evidence>
<dbReference type="Pfam" id="PF02108">
    <property type="entry name" value="FliH"/>
    <property type="match status" value="1"/>
</dbReference>
<evidence type="ECO:0000256" key="2">
    <source>
        <dbReference type="ARBA" id="ARBA00006602"/>
    </source>
</evidence>
<dbReference type="Proteomes" id="UP000254374">
    <property type="component" value="Unassembled WGS sequence"/>
</dbReference>
<dbReference type="InterPro" id="IPR051472">
    <property type="entry name" value="T3SS_Stator/FliH"/>
</dbReference>
<evidence type="ECO:0000256" key="5">
    <source>
        <dbReference type="ARBA" id="ARBA00022795"/>
    </source>
</evidence>
<dbReference type="AlphaFoldDB" id="A0A377GIX3"/>
<reference evidence="9 11" key="1">
    <citation type="submission" date="2017-01" db="EMBL/GenBank/DDBJ databases">
        <authorList>
            <person name="Varghese N."/>
            <person name="Submissions S."/>
        </authorList>
    </citation>
    <scope>NUCLEOTIDE SEQUENCE [LARGE SCALE GENOMIC DNA]</scope>
    <source>
        <strain evidence="9 11">ATCC 33342</strain>
    </source>
</reference>
<evidence type="ECO:0000256" key="6">
    <source>
        <dbReference type="ARBA" id="ARBA00022927"/>
    </source>
</evidence>
<dbReference type="PANTHER" id="PTHR34982:SF1">
    <property type="entry name" value="FLAGELLAR ASSEMBLY PROTEIN FLIH"/>
    <property type="match status" value="1"/>
</dbReference>